<dbReference type="Proteomes" id="UP001054902">
    <property type="component" value="Unassembled WGS sequence"/>
</dbReference>
<dbReference type="PANTHER" id="PTHR44029:SF1">
    <property type="entry name" value="DNAJ HOMOLOG SUBFAMILY C MEMBER 21"/>
    <property type="match status" value="1"/>
</dbReference>
<feature type="domain" description="J" evidence="3">
    <location>
        <begin position="5"/>
        <end position="70"/>
    </location>
</feature>
<dbReference type="EMBL" id="BLLK01000058">
    <property type="protein sequence ID" value="GFH57505.1"/>
    <property type="molecule type" value="Genomic_DNA"/>
</dbReference>
<dbReference type="InterPro" id="IPR036869">
    <property type="entry name" value="J_dom_sf"/>
</dbReference>
<dbReference type="AlphaFoldDB" id="A0AAD3D6L7"/>
<evidence type="ECO:0000259" key="4">
    <source>
        <dbReference type="PROSITE" id="PS50157"/>
    </source>
</evidence>
<dbReference type="PROSITE" id="PS00028">
    <property type="entry name" value="ZINC_FINGER_C2H2_1"/>
    <property type="match status" value="1"/>
</dbReference>
<dbReference type="GO" id="GO:0008270">
    <property type="term" value="F:zinc ion binding"/>
    <property type="evidence" value="ECO:0007669"/>
    <property type="project" value="UniProtKB-KW"/>
</dbReference>
<feature type="compositionally biased region" description="Basic residues" evidence="2">
    <location>
        <begin position="305"/>
        <end position="321"/>
    </location>
</feature>
<dbReference type="InterPro" id="IPR001623">
    <property type="entry name" value="DnaJ_domain"/>
</dbReference>
<dbReference type="InterPro" id="IPR013087">
    <property type="entry name" value="Znf_C2H2_type"/>
</dbReference>
<dbReference type="PROSITE" id="PS50157">
    <property type="entry name" value="ZINC_FINGER_C2H2_2"/>
    <property type="match status" value="1"/>
</dbReference>
<dbReference type="SUPFAM" id="SSF57667">
    <property type="entry name" value="beta-beta-alpha zinc fingers"/>
    <property type="match status" value="1"/>
</dbReference>
<dbReference type="Gene3D" id="1.10.287.110">
    <property type="entry name" value="DnaJ domain"/>
    <property type="match status" value="1"/>
</dbReference>
<keyword evidence="1" id="KW-0863">Zinc-finger</keyword>
<organism evidence="5 6">
    <name type="scientific">Chaetoceros tenuissimus</name>
    <dbReference type="NCBI Taxonomy" id="426638"/>
    <lineage>
        <taxon>Eukaryota</taxon>
        <taxon>Sar</taxon>
        <taxon>Stramenopiles</taxon>
        <taxon>Ochrophyta</taxon>
        <taxon>Bacillariophyta</taxon>
        <taxon>Coscinodiscophyceae</taxon>
        <taxon>Chaetocerotophycidae</taxon>
        <taxon>Chaetocerotales</taxon>
        <taxon>Chaetocerotaceae</taxon>
        <taxon>Chaetoceros</taxon>
    </lineage>
</organism>
<dbReference type="GO" id="GO:0003676">
    <property type="term" value="F:nucleic acid binding"/>
    <property type="evidence" value="ECO:0007669"/>
    <property type="project" value="InterPro"/>
</dbReference>
<dbReference type="Pfam" id="PF12874">
    <property type="entry name" value="zf-met"/>
    <property type="match status" value="1"/>
</dbReference>
<comment type="caution">
    <text evidence="5">The sequence shown here is derived from an EMBL/GenBank/DDBJ whole genome shotgun (WGS) entry which is preliminary data.</text>
</comment>
<feature type="domain" description="C2H2-type" evidence="4">
    <location>
        <begin position="390"/>
        <end position="419"/>
    </location>
</feature>
<protein>
    <recommendedName>
        <fullName evidence="7">J domain-containing protein</fullName>
    </recommendedName>
</protein>
<feature type="region of interest" description="Disordered" evidence="2">
    <location>
        <begin position="292"/>
        <end position="384"/>
    </location>
</feature>
<evidence type="ECO:0000256" key="1">
    <source>
        <dbReference type="PROSITE-ProRule" id="PRU00042"/>
    </source>
</evidence>
<dbReference type="GO" id="GO:0005737">
    <property type="term" value="C:cytoplasm"/>
    <property type="evidence" value="ECO:0007669"/>
    <property type="project" value="TreeGrafter"/>
</dbReference>
<dbReference type="PRINTS" id="PR00625">
    <property type="entry name" value="JDOMAIN"/>
</dbReference>
<dbReference type="InterPro" id="IPR054076">
    <property type="entry name" value="ZUO1-like_ZHD"/>
</dbReference>
<dbReference type="SMART" id="SM00355">
    <property type="entry name" value="ZnF_C2H2"/>
    <property type="match status" value="1"/>
</dbReference>
<dbReference type="InterPro" id="IPR003604">
    <property type="entry name" value="Matrin/U1-like-C_Znf_C2H2"/>
</dbReference>
<dbReference type="SUPFAM" id="SSF46565">
    <property type="entry name" value="Chaperone J-domain"/>
    <property type="match status" value="1"/>
</dbReference>
<feature type="compositionally biased region" description="Acidic residues" evidence="2">
    <location>
        <begin position="325"/>
        <end position="340"/>
    </location>
</feature>
<keyword evidence="1" id="KW-0862">Zinc</keyword>
<reference evidence="5 6" key="1">
    <citation type="journal article" date="2021" name="Sci. Rep.">
        <title>The genome of the diatom Chaetoceros tenuissimus carries an ancient integrated fragment of an extant virus.</title>
        <authorList>
            <person name="Hongo Y."/>
            <person name="Kimura K."/>
            <person name="Takaki Y."/>
            <person name="Yoshida Y."/>
            <person name="Baba S."/>
            <person name="Kobayashi G."/>
            <person name="Nagasaki K."/>
            <person name="Hano T."/>
            <person name="Tomaru Y."/>
        </authorList>
    </citation>
    <scope>NUCLEOTIDE SEQUENCE [LARGE SCALE GENOMIC DNA]</scope>
    <source>
        <strain evidence="5 6">NIES-3715</strain>
    </source>
</reference>
<feature type="compositionally biased region" description="Basic residues" evidence="2">
    <location>
        <begin position="410"/>
        <end position="427"/>
    </location>
</feature>
<proteinExistence type="predicted"/>
<evidence type="ECO:0000313" key="6">
    <source>
        <dbReference type="Proteomes" id="UP001054902"/>
    </source>
</evidence>
<accession>A0AAD3D6L7</accession>
<name>A0AAD3D6L7_9STRA</name>
<dbReference type="PROSITE" id="PS50076">
    <property type="entry name" value="DNAJ_2"/>
    <property type="match status" value="1"/>
</dbReference>
<dbReference type="Pfam" id="PF21884">
    <property type="entry name" value="ZUO1-like_ZHD"/>
    <property type="match status" value="1"/>
</dbReference>
<dbReference type="Pfam" id="PF00226">
    <property type="entry name" value="DnaJ"/>
    <property type="match status" value="1"/>
</dbReference>
<dbReference type="SMART" id="SM00271">
    <property type="entry name" value="DnaJ"/>
    <property type="match status" value="1"/>
</dbReference>
<dbReference type="CDD" id="cd06257">
    <property type="entry name" value="DnaJ"/>
    <property type="match status" value="1"/>
</dbReference>
<feature type="region of interest" description="Disordered" evidence="2">
    <location>
        <begin position="407"/>
        <end position="427"/>
    </location>
</feature>
<evidence type="ECO:0000256" key="2">
    <source>
        <dbReference type="SAM" id="MobiDB-lite"/>
    </source>
</evidence>
<evidence type="ECO:0000259" key="3">
    <source>
        <dbReference type="PROSITE" id="PS50076"/>
    </source>
</evidence>
<keyword evidence="1" id="KW-0479">Metal-binding</keyword>
<evidence type="ECO:0000313" key="5">
    <source>
        <dbReference type="EMBL" id="GFH57505.1"/>
    </source>
</evidence>
<evidence type="ECO:0008006" key="7">
    <source>
        <dbReference type="Google" id="ProtNLM"/>
    </source>
</evidence>
<dbReference type="Gene3D" id="3.30.160.60">
    <property type="entry name" value="Classic Zinc Finger"/>
    <property type="match status" value="1"/>
</dbReference>
<sequence>MTIRCHYDVLGVERDADEKTIKKAHRKLALRYHPDKNYGDEEAAKEFRLVQQAYECLSDPAERKYYNEHRECILRGVKPGEADGDGQSEFMFDVTPYHFSGCYDGYGDGKDGFFAVYKMVFDEIIQGEKRGWISEGNIDETKMPNYHLLDLDFGNGSTEWSKVSHFYNSWGSFSSCLSFAFADKYDPREAESRWVRRRIDDENKKARKIAKRERNDDIISFVEFVKKRDPRVKDALAKAEREKADREKARKEEAARKKVEAAAAREAWLEEREAELREAELEDINAGRIRLADLSDSDDDYYGGGKKKKGQKRGKKKKKQRWSSSEEEEEEVEEEVEEQQEVPIDGNNQTEGEGDEANDVLDALNDLDIADDAEISDSSYESSEEEPQVWKCEFCKKTFKSEAQFNNHLNSKKHKETYKKWQKKNKS</sequence>
<keyword evidence="6" id="KW-1185">Reference proteome</keyword>
<dbReference type="InterPro" id="IPR051964">
    <property type="entry name" value="Chaperone_stress_response"/>
</dbReference>
<dbReference type="SMART" id="SM00451">
    <property type="entry name" value="ZnF_U1"/>
    <property type="match status" value="1"/>
</dbReference>
<dbReference type="PANTHER" id="PTHR44029">
    <property type="entry name" value="DNAJ HOMOLOG SUBFAMILY C MEMBER 21"/>
    <property type="match status" value="1"/>
</dbReference>
<gene>
    <name evidence="5" type="ORF">CTEN210_13981</name>
</gene>
<dbReference type="InterPro" id="IPR018253">
    <property type="entry name" value="DnaJ_domain_CS"/>
</dbReference>
<dbReference type="InterPro" id="IPR036236">
    <property type="entry name" value="Znf_C2H2_sf"/>
</dbReference>
<dbReference type="PROSITE" id="PS00636">
    <property type="entry name" value="DNAJ_1"/>
    <property type="match status" value="1"/>
</dbReference>